<evidence type="ECO:0000256" key="6">
    <source>
        <dbReference type="PIRSR" id="PIRSR000241-1"/>
    </source>
</evidence>
<dbReference type="Pfam" id="PF01014">
    <property type="entry name" value="Uricase"/>
    <property type="match status" value="2"/>
</dbReference>
<keyword evidence="4 5" id="KW-0560">Oxidoreductase</keyword>
<dbReference type="SUPFAM" id="SSF55620">
    <property type="entry name" value="Tetrahydrobiopterin biosynthesis enzymes-like"/>
    <property type="match status" value="2"/>
</dbReference>
<dbReference type="PANTHER" id="PTHR42874:SF1">
    <property type="entry name" value="URICASE"/>
    <property type="match status" value="1"/>
</dbReference>
<dbReference type="PANTHER" id="PTHR42874">
    <property type="entry name" value="URICASE"/>
    <property type="match status" value="1"/>
</dbReference>
<keyword evidence="3 5" id="KW-0659">Purine metabolism</keyword>
<feature type="binding site" evidence="7">
    <location>
        <position position="220"/>
    </location>
    <ligand>
        <name>5-hydroxyisourate</name>
        <dbReference type="ChEBI" id="CHEBI:18072"/>
    </ligand>
</feature>
<feature type="binding site" evidence="7">
    <location>
        <position position="58"/>
    </location>
    <ligand>
        <name>urate</name>
        <dbReference type="ChEBI" id="CHEBI:17775"/>
    </ligand>
</feature>
<dbReference type="InterPro" id="IPR002042">
    <property type="entry name" value="Uricase"/>
</dbReference>
<dbReference type="EC" id="1.7.3.3" evidence="5 8"/>
<dbReference type="AlphaFoldDB" id="A0A4U6QK46"/>
<evidence type="ECO:0000256" key="2">
    <source>
        <dbReference type="ARBA" id="ARBA00009760"/>
    </source>
</evidence>
<proteinExistence type="inferred from homology"/>
<evidence type="ECO:0000256" key="1">
    <source>
        <dbReference type="ARBA" id="ARBA00004831"/>
    </source>
</evidence>
<keyword evidence="10" id="KW-1185">Reference proteome</keyword>
<evidence type="ECO:0000256" key="5">
    <source>
        <dbReference type="PIRNR" id="PIRNR000241"/>
    </source>
</evidence>
<comment type="catalytic activity">
    <reaction evidence="5 8">
        <text>urate + O2 + H2O = 5-hydroxyisourate + H2O2</text>
        <dbReference type="Rhea" id="RHEA:21368"/>
        <dbReference type="ChEBI" id="CHEBI:15377"/>
        <dbReference type="ChEBI" id="CHEBI:15379"/>
        <dbReference type="ChEBI" id="CHEBI:16240"/>
        <dbReference type="ChEBI" id="CHEBI:17775"/>
        <dbReference type="ChEBI" id="CHEBI:18072"/>
        <dbReference type="EC" id="1.7.3.3"/>
    </reaction>
</comment>
<dbReference type="GO" id="GO:0004846">
    <property type="term" value="F:urate oxidase activity"/>
    <property type="evidence" value="ECO:0007669"/>
    <property type="project" value="UniProtKB-EC"/>
</dbReference>
<gene>
    <name evidence="9" type="primary">pucL</name>
    <name evidence="9" type="ORF">FDO65_02680</name>
</gene>
<feature type="binding site" evidence="7">
    <location>
        <position position="220"/>
    </location>
    <ligand>
        <name>urate</name>
        <dbReference type="ChEBI" id="CHEBI:17775"/>
    </ligand>
</feature>
<sequence>MAVSLGHNQYGKAETRVVRVYRDSDPHEIVDYNVSVALSGDFEDIHHTGDNANCLTTDATKNTVNAFAKEHGEAARQPESFGIALAKHFVDDTAPVSRARIKIEMYPWNRLQHDGTPHPHAFARSGEFVRTATVTYDGENLYVVSGVKDYTVLKTTDSEFHGFLTDRYTTLQPTTDRVMATSVTGQWLHTDTEQDWSKSFDQVVATMSSVFAGHHSLALQQTMYAMGEAIITEQPEIGEVRFSLPNKHHFVVDLSPFGLENDNEVFYAADRAYGLIEGTIRNDAFLDRAPAAGAAFDPGQGW</sequence>
<feature type="binding site" evidence="7">
    <location>
        <position position="177"/>
    </location>
    <ligand>
        <name>urate</name>
        <dbReference type="ChEBI" id="CHEBI:17775"/>
    </ligand>
</feature>
<dbReference type="PIRSF" id="PIRSF000241">
    <property type="entry name" value="Urate_oxidase"/>
    <property type="match status" value="1"/>
</dbReference>
<feature type="active site" description="Charge relay system" evidence="6">
    <location>
        <position position="57"/>
    </location>
</feature>
<dbReference type="GO" id="GO:0006144">
    <property type="term" value="P:purine nucleobase metabolic process"/>
    <property type="evidence" value="ECO:0007669"/>
    <property type="project" value="UniProtKB-KW"/>
</dbReference>
<dbReference type="GO" id="GO:0019628">
    <property type="term" value="P:urate catabolic process"/>
    <property type="evidence" value="ECO:0007669"/>
    <property type="project" value="UniProtKB-UniPathway"/>
</dbReference>
<comment type="similarity">
    <text evidence="2 5 8">Belongs to the uricase family.</text>
</comment>
<evidence type="ECO:0000256" key="8">
    <source>
        <dbReference type="RuleBase" id="RU004455"/>
    </source>
</evidence>
<feature type="binding site" evidence="7">
    <location>
        <position position="246"/>
    </location>
    <ligand>
        <name>O2</name>
        <dbReference type="ChEBI" id="CHEBI:15379"/>
    </ligand>
</feature>
<comment type="caution">
    <text evidence="9">The sequence shown here is derived from an EMBL/GenBank/DDBJ whole genome shotgun (WGS) entry which is preliminary data.</text>
</comment>
<feature type="binding site" evidence="7">
    <location>
        <position position="57"/>
    </location>
    <ligand>
        <name>5-hydroxyisourate</name>
        <dbReference type="ChEBI" id="CHEBI:18072"/>
    </ligand>
</feature>
<evidence type="ECO:0000256" key="7">
    <source>
        <dbReference type="PIRSR" id="PIRSR000241-2"/>
    </source>
</evidence>
<evidence type="ECO:0000313" key="10">
    <source>
        <dbReference type="Proteomes" id="UP000306985"/>
    </source>
</evidence>
<feature type="active site" description="Charge relay system" evidence="6">
    <location>
        <position position="12"/>
    </location>
</feature>
<organism evidence="9 10">
    <name type="scientific">Nakamurella flava</name>
    <dbReference type="NCBI Taxonomy" id="2576308"/>
    <lineage>
        <taxon>Bacteria</taxon>
        <taxon>Bacillati</taxon>
        <taxon>Actinomycetota</taxon>
        <taxon>Actinomycetes</taxon>
        <taxon>Nakamurellales</taxon>
        <taxon>Nakamurellaceae</taxon>
        <taxon>Nakamurella</taxon>
    </lineage>
</organism>
<dbReference type="Gene3D" id="3.10.270.10">
    <property type="entry name" value="Urate Oxidase"/>
    <property type="match status" value="1"/>
</dbReference>
<dbReference type="NCBIfam" id="TIGR03383">
    <property type="entry name" value="urate_oxi"/>
    <property type="match status" value="1"/>
</dbReference>
<dbReference type="UniPathway" id="UPA00394">
    <property type="reaction ID" value="UER00650"/>
</dbReference>
<dbReference type="RefSeq" id="WP_137447923.1">
    <property type="nucleotide sequence ID" value="NZ_SZZH01000001.1"/>
</dbReference>
<feature type="binding site" evidence="7">
    <location>
        <position position="57"/>
    </location>
    <ligand>
        <name>urate</name>
        <dbReference type="ChEBI" id="CHEBI:17775"/>
    </ligand>
</feature>
<dbReference type="PRINTS" id="PR00093">
    <property type="entry name" value="URICASE"/>
</dbReference>
<name>A0A4U6QK46_9ACTN</name>
<protein>
    <recommendedName>
        <fullName evidence="5 8">Uricase</fullName>
        <ecNumber evidence="5 8">1.7.3.3</ecNumber>
    </recommendedName>
    <alternativeName>
        <fullName evidence="5">Urate oxidase</fullName>
    </alternativeName>
</protein>
<comment type="function">
    <text evidence="5 8">Catalyzes the oxidation of uric acid to 5-hydroxyisourate, which is further processed to form (S)-allantoin.</text>
</comment>
<dbReference type="EMBL" id="SZZH01000001">
    <property type="protein sequence ID" value="TKV60619.1"/>
    <property type="molecule type" value="Genomic_DNA"/>
</dbReference>
<evidence type="ECO:0000256" key="3">
    <source>
        <dbReference type="ARBA" id="ARBA00022631"/>
    </source>
</evidence>
<feature type="binding site" evidence="7">
    <location>
        <position position="160"/>
    </location>
    <ligand>
        <name>urate</name>
        <dbReference type="ChEBI" id="CHEBI:17775"/>
    </ligand>
</feature>
<accession>A0A4U6QK46</accession>
<dbReference type="Proteomes" id="UP000306985">
    <property type="component" value="Unassembled WGS sequence"/>
</dbReference>
<reference evidence="9 10" key="1">
    <citation type="submission" date="2019-05" db="EMBL/GenBank/DDBJ databases">
        <title>Nakamurella sp. N5BH11, whole genome shotgun sequence.</title>
        <authorList>
            <person name="Tuo L."/>
        </authorList>
    </citation>
    <scope>NUCLEOTIDE SEQUENCE [LARGE SCALE GENOMIC DNA]</scope>
    <source>
        <strain evidence="9 10">N5BH11</strain>
    </source>
</reference>
<feature type="binding site" evidence="7">
    <location>
        <position position="246"/>
    </location>
    <ligand>
        <name>urate</name>
        <dbReference type="ChEBI" id="CHEBI:17775"/>
    </ligand>
</feature>
<feature type="binding site" evidence="7">
    <location>
        <position position="246"/>
    </location>
    <ligand>
        <name>5-hydroxyisourate</name>
        <dbReference type="ChEBI" id="CHEBI:18072"/>
    </ligand>
</feature>
<evidence type="ECO:0000313" key="9">
    <source>
        <dbReference type="EMBL" id="TKV60619.1"/>
    </source>
</evidence>
<feature type="binding site" evidence="7">
    <location>
        <position position="57"/>
    </location>
    <ligand>
        <name>O2</name>
        <dbReference type="ChEBI" id="CHEBI:15379"/>
    </ligand>
</feature>
<comment type="pathway">
    <text evidence="1 5">Purine metabolism; urate degradation; (S)-allantoin from urate: step 1/3.</text>
</comment>
<evidence type="ECO:0000256" key="4">
    <source>
        <dbReference type="ARBA" id="ARBA00023002"/>
    </source>
</evidence>
<feature type="active site" description="Charge relay system" evidence="6">
    <location>
        <position position="248"/>
    </location>
</feature>
<dbReference type="OrthoDB" id="9809009at2"/>